<dbReference type="GO" id="GO:0030430">
    <property type="term" value="C:host cell cytoplasm"/>
    <property type="evidence" value="ECO:0007669"/>
    <property type="project" value="UniProtKB-SubCell"/>
</dbReference>
<comment type="function">
    <text evidence="16">Plays a major role in the induction and maintenance of cellular transformation. E6 associates with host UBE3A/E6-AP ubiquitin-protein ligase and modulates its activity. Protects host keratinocytes from apoptosis by mediating the degradation of host BAK1. May also inhibit host immune response.</text>
</comment>
<evidence type="ECO:0000256" key="10">
    <source>
        <dbReference type="ARBA" id="ARBA00023125"/>
    </source>
</evidence>
<comment type="subunit">
    <text evidence="16">Forms homodimers. Interacts with ubiquitin-protein ligase UBE3A/E6-AP; this interaction stimulates UBE3A ubiquitin activity. Interacts with host BAK1.</text>
</comment>
<dbReference type="InterPro" id="IPR038575">
    <property type="entry name" value="E6_sf"/>
</dbReference>
<dbReference type="Pfam" id="PF00518">
    <property type="entry name" value="E6"/>
    <property type="match status" value="1"/>
</dbReference>
<keyword evidence="4 16" id="KW-0945">Host-virus interaction</keyword>
<keyword evidence="12 16" id="KW-0804">Transcription</keyword>
<dbReference type="HAMAP" id="MF_04006">
    <property type="entry name" value="HPV_E6"/>
    <property type="match status" value="1"/>
</dbReference>
<evidence type="ECO:0000256" key="3">
    <source>
        <dbReference type="ARBA" id="ARBA00022562"/>
    </source>
</evidence>
<evidence type="ECO:0000256" key="14">
    <source>
        <dbReference type="ARBA" id="ARBA00023280"/>
    </source>
</evidence>
<evidence type="ECO:0000256" key="12">
    <source>
        <dbReference type="ARBA" id="ARBA00023163"/>
    </source>
</evidence>
<accession>A0A385PJ79</accession>
<dbReference type="GO" id="GO:0052170">
    <property type="term" value="P:symbiont-mediated suppression of host innate immune response"/>
    <property type="evidence" value="ECO:0007669"/>
    <property type="project" value="UniProtKB-KW"/>
</dbReference>
<dbReference type="GO" id="GO:0008270">
    <property type="term" value="F:zinc ion binding"/>
    <property type="evidence" value="ECO:0007669"/>
    <property type="project" value="UniProtKB-KW"/>
</dbReference>
<keyword evidence="11 16" id="KW-0010">Activator</keyword>
<keyword evidence="15 16" id="KW-1119">Modulation of host cell apoptosis by virus</keyword>
<dbReference type="GO" id="GO:0039502">
    <property type="term" value="P:symbiont-mediated suppression of host type I interferon-mediated signaling pathway"/>
    <property type="evidence" value="ECO:0007669"/>
    <property type="project" value="UniProtKB-UniRule"/>
</dbReference>
<keyword evidence="7 16" id="KW-0863">Zinc-finger</keyword>
<dbReference type="InterPro" id="IPR001334">
    <property type="entry name" value="E6"/>
</dbReference>
<dbReference type="GO" id="GO:0006351">
    <property type="term" value="P:DNA-templated transcription"/>
    <property type="evidence" value="ECO:0007669"/>
    <property type="project" value="UniProtKB-UniRule"/>
</dbReference>
<keyword evidence="2 16" id="KW-0244">Early protein</keyword>
<keyword evidence="9 16" id="KW-0805">Transcription regulation</keyword>
<keyword evidence="8 16" id="KW-0862">Zinc</keyword>
<evidence type="ECO:0000256" key="16">
    <source>
        <dbReference type="HAMAP-Rule" id="MF_04006"/>
    </source>
</evidence>
<evidence type="ECO:0000256" key="9">
    <source>
        <dbReference type="ARBA" id="ARBA00023015"/>
    </source>
</evidence>
<evidence type="ECO:0000256" key="15">
    <source>
        <dbReference type="ARBA" id="ARBA00023323"/>
    </source>
</evidence>
<comment type="similarity">
    <text evidence="1 16 17">Belongs to the papillomaviridae E6 protein family.</text>
</comment>
<evidence type="ECO:0000256" key="11">
    <source>
        <dbReference type="ARBA" id="ARBA00023159"/>
    </source>
</evidence>
<protein>
    <recommendedName>
        <fullName evidence="16 17">Protein E6</fullName>
    </recommendedName>
</protein>
<dbReference type="GO" id="GO:0003677">
    <property type="term" value="F:DNA binding"/>
    <property type="evidence" value="ECO:0007669"/>
    <property type="project" value="UniProtKB-UniRule"/>
</dbReference>
<dbReference type="GO" id="GO:0039648">
    <property type="term" value="P:symbiont-mediated perturbation of host ubiquitin-like protein modification"/>
    <property type="evidence" value="ECO:0007669"/>
    <property type="project" value="UniProtKB-UniRule"/>
</dbReference>
<evidence type="ECO:0000256" key="6">
    <source>
        <dbReference type="ARBA" id="ARBA00022723"/>
    </source>
</evidence>
<organism evidence="18">
    <name type="scientific">Human papillomavirus</name>
    <dbReference type="NCBI Taxonomy" id="10566"/>
    <lineage>
        <taxon>Viruses</taxon>
        <taxon>Monodnaviria</taxon>
        <taxon>Shotokuvirae</taxon>
        <taxon>Cossaviricota</taxon>
        <taxon>Papovaviricetes</taxon>
        <taxon>Zurhausenvirales</taxon>
        <taxon>Papillomaviridae</taxon>
    </lineage>
</organism>
<dbReference type="GO" id="GO:0052150">
    <property type="term" value="P:symbiont-mediated perturbation of host apoptosis"/>
    <property type="evidence" value="ECO:0007669"/>
    <property type="project" value="UniProtKB-KW"/>
</dbReference>
<sequence length="141" mass="16610">MAQQLPLDLESYCNTFGVSFFQLHLKCVFCKCHIDIVDLARFVKKKLCLVWRDYVGYACCNKCLYLSAKYESEKYFQCATDAKYLHVLIEKPLEDVLLRCMHCLACLDNQEKVDLVSRDRKVCLIRGYWRGACRECIEREI</sequence>
<name>A0A385PJ79_9PAPI</name>
<evidence type="ECO:0000256" key="5">
    <source>
        <dbReference type="ARBA" id="ARBA00022632"/>
    </source>
</evidence>
<evidence type="ECO:0000313" key="18">
    <source>
        <dbReference type="EMBL" id="AYA94047.1"/>
    </source>
</evidence>
<keyword evidence="14 16" id="KW-0899">Viral immunoevasion</keyword>
<keyword evidence="5 16" id="KW-1090">Inhibition of host innate immune response by virus</keyword>
<keyword evidence="3 16" id="KW-1048">Host nucleus</keyword>
<dbReference type="GO" id="GO:0006355">
    <property type="term" value="P:regulation of DNA-templated transcription"/>
    <property type="evidence" value="ECO:0007669"/>
    <property type="project" value="UniProtKB-UniRule"/>
</dbReference>
<evidence type="ECO:0000256" key="13">
    <source>
        <dbReference type="ARBA" id="ARBA00023200"/>
    </source>
</evidence>
<comment type="caution">
    <text evidence="16">Lacks conserved residue(s) required for the propagation of feature annotation.</text>
</comment>
<evidence type="ECO:0000256" key="8">
    <source>
        <dbReference type="ARBA" id="ARBA00022833"/>
    </source>
</evidence>
<comment type="subcellular location">
    <subcellularLocation>
        <location evidence="16 17">Host cytoplasm</location>
    </subcellularLocation>
    <subcellularLocation>
        <location evidence="16 17">Host nucleus</location>
    </subcellularLocation>
</comment>
<keyword evidence="10 16" id="KW-0238">DNA-binding</keyword>
<evidence type="ECO:0000256" key="4">
    <source>
        <dbReference type="ARBA" id="ARBA00022581"/>
    </source>
</evidence>
<proteinExistence type="inferred from homology"/>
<keyword evidence="6 16" id="KW-0479">Metal-binding</keyword>
<dbReference type="GO" id="GO:0042025">
    <property type="term" value="C:host cell nucleus"/>
    <property type="evidence" value="ECO:0007669"/>
    <property type="project" value="UniProtKB-SubCell"/>
</dbReference>
<evidence type="ECO:0000256" key="17">
    <source>
        <dbReference type="RuleBase" id="RU363123"/>
    </source>
</evidence>
<gene>
    <name evidence="16" type="primary">E6</name>
</gene>
<keyword evidence="13 16" id="KW-1035">Host cytoplasm</keyword>
<dbReference type="EMBL" id="MH777263">
    <property type="protein sequence ID" value="AYA94047.1"/>
    <property type="molecule type" value="Genomic_DNA"/>
</dbReference>
<evidence type="ECO:0000256" key="7">
    <source>
        <dbReference type="ARBA" id="ARBA00022771"/>
    </source>
</evidence>
<evidence type="ECO:0000256" key="1">
    <source>
        <dbReference type="ARBA" id="ARBA00006346"/>
    </source>
</evidence>
<evidence type="ECO:0000256" key="2">
    <source>
        <dbReference type="ARBA" id="ARBA00022518"/>
    </source>
</evidence>
<feature type="zinc finger region" evidence="16">
    <location>
        <begin position="27"/>
        <end position="63"/>
    </location>
</feature>
<feature type="zinc finger region" evidence="16">
    <location>
        <begin position="100"/>
        <end position="136"/>
    </location>
</feature>
<dbReference type="Gene3D" id="3.30.240.40">
    <property type="entry name" value="E6 early regulatory protein"/>
    <property type="match status" value="2"/>
</dbReference>
<dbReference type="SUPFAM" id="SSF161229">
    <property type="entry name" value="E6 C-terminal domain-like"/>
    <property type="match status" value="2"/>
</dbReference>
<reference evidence="18" key="1">
    <citation type="journal article" date="2018" name="Nat. Med.">
        <title>Expanded skin virome in DOCK8-deficient patients.</title>
        <authorList>
            <consortium name="NISC Comparative Sequencing Program"/>
            <person name="Tirosh O."/>
            <person name="Conlan S."/>
            <person name="Deming C."/>
            <person name="Lee-Lin S.Q."/>
            <person name="Huang X."/>
            <person name="Su H.C."/>
            <person name="Freeman A.F."/>
            <person name="Segre J.A."/>
            <person name="Kong H.H."/>
        </authorList>
    </citation>
    <scope>NUCLEOTIDE SEQUENCE</scope>
    <source>
        <strain evidence="18">HPV-mSK_121</strain>
    </source>
</reference>